<name>A0AAP6B422_ECOLX</name>
<reference evidence="1" key="1">
    <citation type="submission" date="2023-10" db="EMBL/GenBank/DDBJ databases">
        <title>Draft Genome Sequence of a Shiga toxin-producing Escherichia coli strain from deer meat showing an IS-element integration in the B-subunit of the Shiga toxin Stx2b gene.</title>
        <authorList>
            <person name="Projahn M."/>
            <person name="Borowiak M."/>
        </authorList>
    </citation>
    <scope>NUCLEOTIDE SEQUENCE</scope>
    <source>
        <strain evidence="1">BfR-EC-18960</strain>
    </source>
</reference>
<organism evidence="1 2">
    <name type="scientific">Escherichia coli</name>
    <dbReference type="NCBI Taxonomy" id="562"/>
    <lineage>
        <taxon>Bacteria</taxon>
        <taxon>Pseudomonadati</taxon>
        <taxon>Pseudomonadota</taxon>
        <taxon>Gammaproteobacteria</taxon>
        <taxon>Enterobacterales</taxon>
        <taxon>Enterobacteriaceae</taxon>
        <taxon>Escherichia</taxon>
    </lineage>
</organism>
<comment type="caution">
    <text evidence="1">The sequence shown here is derived from an EMBL/GenBank/DDBJ whole genome shotgun (WGS) entry which is preliminary data.</text>
</comment>
<evidence type="ECO:0000313" key="2">
    <source>
        <dbReference type="Proteomes" id="UP001271591"/>
    </source>
</evidence>
<evidence type="ECO:0000313" key="1">
    <source>
        <dbReference type="EMBL" id="MDW9353712.1"/>
    </source>
</evidence>
<proteinExistence type="predicted"/>
<gene>
    <name evidence="1" type="ORF">R8G00_30370</name>
</gene>
<protein>
    <submittedName>
        <fullName evidence="1">Uncharacterized protein</fullName>
    </submittedName>
</protein>
<accession>A0AAP6B422</accession>
<dbReference type="AlphaFoldDB" id="A0AAP6B422"/>
<dbReference type="EMBL" id="JAWPMK010000007">
    <property type="protein sequence ID" value="MDW9353712.1"/>
    <property type="molecule type" value="Genomic_DNA"/>
</dbReference>
<sequence>MATYRELLAKESPEMQARVAERVEKASIQLALSALRDELNIDWPPESPDNQYHLNK</sequence>
<dbReference type="Proteomes" id="UP001271591">
    <property type="component" value="Unassembled WGS sequence"/>
</dbReference>